<evidence type="ECO:0000256" key="1">
    <source>
        <dbReference type="SAM" id="SignalP"/>
    </source>
</evidence>
<organism evidence="2 3">
    <name type="scientific">Pseudidiomarina halophila</name>
    <dbReference type="NCBI Taxonomy" id="1449799"/>
    <lineage>
        <taxon>Bacteria</taxon>
        <taxon>Pseudomonadati</taxon>
        <taxon>Pseudomonadota</taxon>
        <taxon>Gammaproteobacteria</taxon>
        <taxon>Alteromonadales</taxon>
        <taxon>Idiomarinaceae</taxon>
        <taxon>Pseudidiomarina</taxon>
    </lineage>
</organism>
<name>A0A432XSX2_9GAMM</name>
<feature type="chain" id="PRO_5019565709" evidence="1">
    <location>
        <begin position="18"/>
        <end position="324"/>
    </location>
</feature>
<sequence>MLGLTFSLLLTASGATAPATVTINEWQVPWPDSRPRDPYVQADDRVWFVGQRADYAAILNPQTGNFERIDLPDGAGPHNIIVDERGAWYAGNKAAHIGKIAHDDFSITQYELPGDGRRDVHTMQFTSDGDIWFTAQGANKFGYFDVDNNRIELFDIETPRARPYGLIVVDDQPWLTLFGSNKLVTYEDGEVKEIELPRPAANRPRRIALGDDGGIWYVDYAGGYLGRYDRDSGHVDEWVMPAGASSLPYAMAADDQGYVWFAETGPQPNRIVGFHIESERFTDPVAVPSGGGTVRHMVFDEASESLWFGTDANTVGQAKISYGD</sequence>
<dbReference type="GO" id="GO:0016829">
    <property type="term" value="F:lyase activity"/>
    <property type="evidence" value="ECO:0007669"/>
    <property type="project" value="UniProtKB-KW"/>
</dbReference>
<evidence type="ECO:0000313" key="2">
    <source>
        <dbReference type="EMBL" id="RUO51827.1"/>
    </source>
</evidence>
<dbReference type="AlphaFoldDB" id="A0A432XSX2"/>
<dbReference type="PANTHER" id="PTHR40274:SF3">
    <property type="entry name" value="VIRGINIAMYCIN B LYASE"/>
    <property type="match status" value="1"/>
</dbReference>
<dbReference type="Proteomes" id="UP000287198">
    <property type="component" value="Unassembled WGS sequence"/>
</dbReference>
<dbReference type="Pfam" id="PF24684">
    <property type="entry name" value="Vgb_lyase"/>
    <property type="match status" value="1"/>
</dbReference>
<dbReference type="EMBL" id="PIPW01000003">
    <property type="protein sequence ID" value="RUO51827.1"/>
    <property type="molecule type" value="Genomic_DNA"/>
</dbReference>
<dbReference type="Gene3D" id="2.130.10.10">
    <property type="entry name" value="YVTN repeat-like/Quinoprotein amine dehydrogenase"/>
    <property type="match status" value="1"/>
</dbReference>
<accession>A0A432XSX2</accession>
<dbReference type="InterPro" id="IPR051344">
    <property type="entry name" value="Vgb"/>
</dbReference>
<protein>
    <submittedName>
        <fullName evidence="2">Lyase</fullName>
    </submittedName>
</protein>
<feature type="signal peptide" evidence="1">
    <location>
        <begin position="1"/>
        <end position="17"/>
    </location>
</feature>
<dbReference type="SUPFAM" id="SSF63829">
    <property type="entry name" value="Calcium-dependent phosphotriesterase"/>
    <property type="match status" value="1"/>
</dbReference>
<dbReference type="PANTHER" id="PTHR40274">
    <property type="entry name" value="VIRGINIAMYCIN B LYASE"/>
    <property type="match status" value="1"/>
</dbReference>
<dbReference type="OrthoDB" id="9812926at2"/>
<dbReference type="InterPro" id="IPR015943">
    <property type="entry name" value="WD40/YVTN_repeat-like_dom_sf"/>
</dbReference>
<keyword evidence="3" id="KW-1185">Reference proteome</keyword>
<reference evidence="3" key="1">
    <citation type="journal article" date="2018" name="Front. Microbiol.">
        <title>Genome-Based Analysis Reveals the Taxonomy and Diversity of the Family Idiomarinaceae.</title>
        <authorList>
            <person name="Liu Y."/>
            <person name="Lai Q."/>
            <person name="Shao Z."/>
        </authorList>
    </citation>
    <scope>NUCLEOTIDE SEQUENCE [LARGE SCALE GENOMIC DNA]</scope>
    <source>
        <strain evidence="3">BH195</strain>
    </source>
</reference>
<comment type="caution">
    <text evidence="2">The sequence shown here is derived from an EMBL/GenBank/DDBJ whole genome shotgun (WGS) entry which is preliminary data.</text>
</comment>
<proteinExistence type="predicted"/>
<keyword evidence="2" id="KW-0456">Lyase</keyword>
<evidence type="ECO:0000313" key="3">
    <source>
        <dbReference type="Proteomes" id="UP000287198"/>
    </source>
</evidence>
<gene>
    <name evidence="2" type="ORF">CWI69_09235</name>
</gene>
<dbReference type="RefSeq" id="WP_126763930.1">
    <property type="nucleotide sequence ID" value="NZ_JBHLTZ010000010.1"/>
</dbReference>
<keyword evidence="1" id="KW-0732">Signal</keyword>